<dbReference type="RefSeq" id="XP_054840133.1">
    <property type="nucleotide sequence ID" value="XM_054984158.1"/>
</dbReference>
<dbReference type="CTD" id="5274"/>
<comment type="subcellular location">
    <subcellularLocation>
        <location evidence="1">Secreted</location>
    </subcellularLocation>
</comment>
<evidence type="ECO:0000256" key="4">
    <source>
        <dbReference type="ARBA" id="ARBA00022690"/>
    </source>
</evidence>
<gene>
    <name evidence="12" type="primary">SERPINI1</name>
</gene>
<evidence type="ECO:0000313" key="12">
    <source>
        <dbReference type="RefSeq" id="XP_054840133.1"/>
    </source>
</evidence>
<comment type="similarity">
    <text evidence="2 8">Belongs to the serpin family.</text>
</comment>
<evidence type="ECO:0000256" key="8">
    <source>
        <dbReference type="RuleBase" id="RU000411"/>
    </source>
</evidence>
<dbReference type="Gene3D" id="2.30.39.10">
    <property type="entry name" value="Alpha-1-antitrypsin, domain 1"/>
    <property type="match status" value="1"/>
</dbReference>
<evidence type="ECO:0000313" key="11">
    <source>
        <dbReference type="Proteomes" id="UP001190640"/>
    </source>
</evidence>
<evidence type="ECO:0000256" key="2">
    <source>
        <dbReference type="ARBA" id="ARBA00009500"/>
    </source>
</evidence>
<evidence type="ECO:0000256" key="5">
    <source>
        <dbReference type="ARBA" id="ARBA00022729"/>
    </source>
</evidence>
<evidence type="ECO:0000256" key="7">
    <source>
        <dbReference type="ARBA" id="ARBA00023180"/>
    </source>
</evidence>
<dbReference type="CDD" id="cd02048">
    <property type="entry name" value="serpinI1_NSP"/>
    <property type="match status" value="1"/>
</dbReference>
<dbReference type="InterPro" id="IPR000215">
    <property type="entry name" value="Serpin_fam"/>
</dbReference>
<accession>A0AA97JJS2</accession>
<evidence type="ECO:0000256" key="1">
    <source>
        <dbReference type="ARBA" id="ARBA00004613"/>
    </source>
</evidence>
<dbReference type="Gene3D" id="3.30.497.10">
    <property type="entry name" value="Antithrombin, subunit I, domain 2"/>
    <property type="match status" value="1"/>
</dbReference>
<dbReference type="FunFam" id="3.30.497.10:FF:000005">
    <property type="entry name" value="serpin I2 isoform X1"/>
    <property type="match status" value="1"/>
</dbReference>
<dbReference type="InterPro" id="IPR042185">
    <property type="entry name" value="Serpin_sf_2"/>
</dbReference>
<dbReference type="Proteomes" id="UP001190640">
    <property type="component" value="Chromosome 6"/>
</dbReference>
<dbReference type="PANTHER" id="PTHR11461:SF50">
    <property type="entry name" value="NEUROSERPIN"/>
    <property type="match status" value="1"/>
</dbReference>
<dbReference type="GO" id="GO:0005615">
    <property type="term" value="C:extracellular space"/>
    <property type="evidence" value="ECO:0007669"/>
    <property type="project" value="InterPro"/>
</dbReference>
<evidence type="ECO:0000259" key="10">
    <source>
        <dbReference type="SMART" id="SM00093"/>
    </source>
</evidence>
<dbReference type="PROSITE" id="PS00284">
    <property type="entry name" value="SERPIN"/>
    <property type="match status" value="1"/>
</dbReference>
<dbReference type="AlphaFoldDB" id="A0AA97JJS2"/>
<dbReference type="GO" id="GO:0004867">
    <property type="term" value="F:serine-type endopeptidase inhibitor activity"/>
    <property type="evidence" value="ECO:0007669"/>
    <property type="project" value="UniProtKB-KW"/>
</dbReference>
<dbReference type="SMART" id="SM00093">
    <property type="entry name" value="SERPIN"/>
    <property type="match status" value="1"/>
</dbReference>
<dbReference type="InterPro" id="IPR036186">
    <property type="entry name" value="Serpin_sf"/>
</dbReference>
<dbReference type="SUPFAM" id="SSF56574">
    <property type="entry name" value="Serpins"/>
    <property type="match status" value="1"/>
</dbReference>
<keyword evidence="7" id="KW-0325">Glycoprotein</keyword>
<proteinExistence type="inferred from homology"/>
<dbReference type="InterPro" id="IPR023796">
    <property type="entry name" value="Serpin_dom"/>
</dbReference>
<keyword evidence="4" id="KW-0646">Protease inhibitor</keyword>
<keyword evidence="5 9" id="KW-0732">Signal</keyword>
<evidence type="ECO:0000256" key="6">
    <source>
        <dbReference type="ARBA" id="ARBA00022900"/>
    </source>
</evidence>
<dbReference type="GeneID" id="129332860"/>
<dbReference type="PANTHER" id="PTHR11461">
    <property type="entry name" value="SERINE PROTEASE INHIBITOR, SERPIN"/>
    <property type="match status" value="1"/>
</dbReference>
<feature type="chain" id="PRO_5041686974" evidence="9">
    <location>
        <begin position="17"/>
        <end position="410"/>
    </location>
</feature>
<reference evidence="12" key="1">
    <citation type="submission" date="2025-08" db="UniProtKB">
        <authorList>
            <consortium name="RefSeq"/>
        </authorList>
    </citation>
    <scope>IDENTIFICATION</scope>
    <source>
        <tissue evidence="12">Blood</tissue>
    </source>
</reference>
<organism evidence="11 12">
    <name type="scientific">Eublepharis macularius</name>
    <name type="common">Leopard gecko</name>
    <name type="synonym">Cyrtodactylus macularius</name>
    <dbReference type="NCBI Taxonomy" id="481883"/>
    <lineage>
        <taxon>Eukaryota</taxon>
        <taxon>Metazoa</taxon>
        <taxon>Chordata</taxon>
        <taxon>Craniata</taxon>
        <taxon>Vertebrata</taxon>
        <taxon>Euteleostomi</taxon>
        <taxon>Lepidosauria</taxon>
        <taxon>Squamata</taxon>
        <taxon>Bifurcata</taxon>
        <taxon>Gekkota</taxon>
        <taxon>Eublepharidae</taxon>
        <taxon>Eublepharinae</taxon>
        <taxon>Eublepharis</taxon>
    </lineage>
</organism>
<feature type="signal peptide" evidence="9">
    <location>
        <begin position="1"/>
        <end position="16"/>
    </location>
</feature>
<sequence>MFLLGLLSLFVLQSEAFSTSFPDETIAEFSVNIYNQLRATGEDENIIFSPLGIAIAMGMVELGAHSSTLKEIRHSMGYDGLKNGEEFSFLKDLSDMAAAEDSQYVMKLANSLYVQDGYHISDKFLQLMKKYFKAEVENVDFSQNLAVASQINRWVENHTNNMIKDFVSARDFSALTHFALLNAIYFKGNWKSQFRPENTRTFSFTKDDESEVQIPMMYQQGEFYYGEFSDGSNEAGGIYQVLEIPYEGDEISMMIVLSRQEVPLATLEPLVKAQLIEEWASSVKKQKVEVYLPRFTIEQEIDMKDVLKGLGITEVFSPSADLTGMSDNKELYLSKAVHKAFLEVNEEGSEAAAASGMIAISRMAVLYPQVIVDHPFFFVVRNRRTGTIIFIGRVMHPEAMNSSAHDFEEL</sequence>
<protein>
    <submittedName>
        <fullName evidence="12">Neuroserpin isoform X2</fullName>
    </submittedName>
</protein>
<keyword evidence="3" id="KW-0964">Secreted</keyword>
<dbReference type="InterPro" id="IPR023795">
    <property type="entry name" value="Serpin_CS"/>
</dbReference>
<dbReference type="InterPro" id="IPR042178">
    <property type="entry name" value="Serpin_sf_1"/>
</dbReference>
<dbReference type="Pfam" id="PF00079">
    <property type="entry name" value="Serpin"/>
    <property type="match status" value="1"/>
</dbReference>
<evidence type="ECO:0000256" key="3">
    <source>
        <dbReference type="ARBA" id="ARBA00022525"/>
    </source>
</evidence>
<name>A0AA97JJS2_EUBMA</name>
<evidence type="ECO:0000256" key="9">
    <source>
        <dbReference type="SAM" id="SignalP"/>
    </source>
</evidence>
<keyword evidence="6" id="KW-0722">Serine protease inhibitor</keyword>
<keyword evidence="11" id="KW-1185">Reference proteome</keyword>
<feature type="domain" description="Serpin" evidence="10">
    <location>
        <begin position="31"/>
        <end position="397"/>
    </location>
</feature>